<dbReference type="InterPro" id="IPR020027">
    <property type="entry name" value="Pseudamin_synth-assoc_MeTrfase"/>
</dbReference>
<accession>A0A3B0SKC0</accession>
<protein>
    <recommendedName>
        <fullName evidence="2">Pseudaminic acid biosynthesis-associated methylase</fullName>
    </recommendedName>
</protein>
<dbReference type="InterPro" id="IPR029063">
    <property type="entry name" value="SAM-dependent_MTases_sf"/>
</dbReference>
<sequence length="205" mass="22981">MSKETEQEQFWRGEFGDDYVGRCRGDAALAARFSLWSKILQSCGPITSITEFGANIGLNLQALHGLLPQSSLHGVEINSKAASELKSLGFVDVLEGSLLDTAPASQSDLAFTCTVLIHINPDELPRAYAQIANATRRYAVICEYYNPVPVEVSYRGHTERLFKRDFAGEFMAAHPQFCLRDYGFVYHGDPNFPVDDFSWFLMERN</sequence>
<dbReference type="Gene3D" id="3.40.50.150">
    <property type="entry name" value="Vaccinia Virus protein VP39"/>
    <property type="match status" value="1"/>
</dbReference>
<organism evidence="1">
    <name type="scientific">hydrothermal vent metagenome</name>
    <dbReference type="NCBI Taxonomy" id="652676"/>
    <lineage>
        <taxon>unclassified sequences</taxon>
        <taxon>metagenomes</taxon>
        <taxon>ecological metagenomes</taxon>
    </lineage>
</organism>
<gene>
    <name evidence="1" type="ORF">MNBD_ALPHA06-1929</name>
</gene>
<evidence type="ECO:0008006" key="2">
    <source>
        <dbReference type="Google" id="ProtNLM"/>
    </source>
</evidence>
<name>A0A3B0SKC0_9ZZZZ</name>
<proteinExistence type="predicted"/>
<dbReference type="SUPFAM" id="SSF53335">
    <property type="entry name" value="S-adenosyl-L-methionine-dependent methyltransferases"/>
    <property type="match status" value="1"/>
</dbReference>
<evidence type="ECO:0000313" key="1">
    <source>
        <dbReference type="EMBL" id="VAV96803.1"/>
    </source>
</evidence>
<dbReference type="AlphaFoldDB" id="A0A3B0SKC0"/>
<reference evidence="1" key="1">
    <citation type="submission" date="2018-06" db="EMBL/GenBank/DDBJ databases">
        <authorList>
            <person name="Zhirakovskaya E."/>
        </authorList>
    </citation>
    <scope>NUCLEOTIDE SEQUENCE</scope>
</reference>
<dbReference type="NCBIfam" id="TIGR03587">
    <property type="entry name" value="Pse_Me-ase"/>
    <property type="match status" value="1"/>
</dbReference>
<dbReference type="EMBL" id="UOEE01000232">
    <property type="protein sequence ID" value="VAV96803.1"/>
    <property type="molecule type" value="Genomic_DNA"/>
</dbReference>